<evidence type="ECO:0000313" key="4">
    <source>
        <dbReference type="Proteomes" id="UP001195483"/>
    </source>
</evidence>
<dbReference type="AlphaFoldDB" id="A0AAE0TKM5"/>
<dbReference type="Pfam" id="PF02221">
    <property type="entry name" value="E1_DerP2_DerF2"/>
    <property type="match status" value="1"/>
</dbReference>
<feature type="domain" description="MD-2-related lipid-recognition" evidence="2">
    <location>
        <begin position="70"/>
        <end position="180"/>
    </location>
</feature>
<evidence type="ECO:0000259" key="2">
    <source>
        <dbReference type="Pfam" id="PF02221"/>
    </source>
</evidence>
<name>A0AAE0TKM5_9BIVA</name>
<dbReference type="EMBL" id="JAEAOA010001867">
    <property type="protein sequence ID" value="KAK3612129.1"/>
    <property type="molecule type" value="Genomic_DNA"/>
</dbReference>
<keyword evidence="1" id="KW-0732">Signal</keyword>
<keyword evidence="4" id="KW-1185">Reference proteome</keyword>
<organism evidence="3 4">
    <name type="scientific">Potamilus streckersoni</name>
    <dbReference type="NCBI Taxonomy" id="2493646"/>
    <lineage>
        <taxon>Eukaryota</taxon>
        <taxon>Metazoa</taxon>
        <taxon>Spiralia</taxon>
        <taxon>Lophotrochozoa</taxon>
        <taxon>Mollusca</taxon>
        <taxon>Bivalvia</taxon>
        <taxon>Autobranchia</taxon>
        <taxon>Heteroconchia</taxon>
        <taxon>Palaeoheterodonta</taxon>
        <taxon>Unionida</taxon>
        <taxon>Unionoidea</taxon>
        <taxon>Unionidae</taxon>
        <taxon>Ambleminae</taxon>
        <taxon>Lampsilini</taxon>
        <taxon>Potamilus</taxon>
    </lineage>
</organism>
<reference evidence="3" key="1">
    <citation type="journal article" date="2021" name="Genome Biol. Evol.">
        <title>A High-Quality Reference Genome for a Parasitic Bivalve with Doubly Uniparental Inheritance (Bivalvia: Unionida).</title>
        <authorList>
            <person name="Smith C.H."/>
        </authorList>
    </citation>
    <scope>NUCLEOTIDE SEQUENCE</scope>
    <source>
        <strain evidence="3">CHS0354</strain>
    </source>
</reference>
<accession>A0AAE0TKM5</accession>
<evidence type="ECO:0000256" key="1">
    <source>
        <dbReference type="SAM" id="SignalP"/>
    </source>
</evidence>
<evidence type="ECO:0000313" key="3">
    <source>
        <dbReference type="EMBL" id="KAK3612129.1"/>
    </source>
</evidence>
<feature type="signal peptide" evidence="1">
    <location>
        <begin position="1"/>
        <end position="20"/>
    </location>
</feature>
<dbReference type="Gene3D" id="2.60.40.770">
    <property type="match status" value="1"/>
</dbReference>
<protein>
    <recommendedName>
        <fullName evidence="2">MD-2-related lipid-recognition domain-containing protein</fullName>
    </recommendedName>
</protein>
<comment type="caution">
    <text evidence="3">The sequence shown here is derived from an EMBL/GenBank/DDBJ whole genome shotgun (WGS) entry which is preliminary data.</text>
</comment>
<reference evidence="3" key="2">
    <citation type="journal article" date="2021" name="Genome Biol. Evol.">
        <title>Developing a high-quality reference genome for a parasitic bivalve with doubly uniparental inheritance (Bivalvia: Unionida).</title>
        <authorList>
            <person name="Smith C.H."/>
        </authorList>
    </citation>
    <scope>NUCLEOTIDE SEQUENCE</scope>
    <source>
        <strain evidence="3">CHS0354</strain>
        <tissue evidence="3">Mantle</tissue>
    </source>
</reference>
<dbReference type="InterPro" id="IPR003172">
    <property type="entry name" value="ML_dom"/>
</dbReference>
<reference evidence="3" key="3">
    <citation type="submission" date="2023-05" db="EMBL/GenBank/DDBJ databases">
        <authorList>
            <person name="Smith C.H."/>
        </authorList>
    </citation>
    <scope>NUCLEOTIDE SEQUENCE</scope>
    <source>
        <strain evidence="3">CHS0354</strain>
        <tissue evidence="3">Mantle</tissue>
    </source>
</reference>
<gene>
    <name evidence="3" type="ORF">CHS0354_031202</name>
</gene>
<sequence>MNFVVLFLVIQTLSASLSKAESIFDLFEQPWLQMDADSTISSKLLLGSESPGSPNQSRGYMENCDPNSNYNISWEPKEIDPHVSLRVFVNYTAPADVDGAEYSLDIKYRFIHVIKTVKTACADNEGDLCSLTKGASINGVFPIKNVSIIRFKNFKGTFKVKITAENKNHENLLCVKFKANVLEQQN</sequence>
<proteinExistence type="predicted"/>
<feature type="chain" id="PRO_5042190013" description="MD-2-related lipid-recognition domain-containing protein" evidence="1">
    <location>
        <begin position="21"/>
        <end position="186"/>
    </location>
</feature>
<dbReference type="Proteomes" id="UP001195483">
    <property type="component" value="Unassembled WGS sequence"/>
</dbReference>